<name>A0A6A5ZT74_9PLEO</name>
<evidence type="ECO:0000313" key="8">
    <source>
        <dbReference type="EMBL" id="KAF2121451.1"/>
    </source>
</evidence>
<dbReference type="EC" id="1.14.99.56" evidence="5"/>
<dbReference type="InterPro" id="IPR049892">
    <property type="entry name" value="AA9"/>
</dbReference>
<comment type="function">
    <text evidence="5">Lytic polysaccharide monooxygenase (LMPO) that depolymerizes crystalline and amorphous polysaccharides via the oxidation of scissile alpha- or beta-(1-4)-glycosidic bonds, yielding C1 and/or C4 oxidation products. Catalysis by LPMOs requires the reduction of the active-site copper from Cu(II) to Cu(I) by a reducing agent and H(2)O(2) or O(2) as a cosubstrate.</text>
</comment>
<dbReference type="GO" id="GO:0005576">
    <property type="term" value="C:extracellular region"/>
    <property type="evidence" value="ECO:0007669"/>
    <property type="project" value="UniProtKB-SubCell"/>
</dbReference>
<dbReference type="Proteomes" id="UP000799770">
    <property type="component" value="Unassembled WGS sequence"/>
</dbReference>
<dbReference type="InterPro" id="IPR005103">
    <property type="entry name" value="AA9_LPMO"/>
</dbReference>
<reference evidence="8" key="1">
    <citation type="journal article" date="2020" name="Stud. Mycol.">
        <title>101 Dothideomycetes genomes: a test case for predicting lifestyles and emergence of pathogens.</title>
        <authorList>
            <person name="Haridas S."/>
            <person name="Albert R."/>
            <person name="Binder M."/>
            <person name="Bloem J."/>
            <person name="Labutti K."/>
            <person name="Salamov A."/>
            <person name="Andreopoulos B."/>
            <person name="Baker S."/>
            <person name="Barry K."/>
            <person name="Bills G."/>
            <person name="Bluhm B."/>
            <person name="Cannon C."/>
            <person name="Castanera R."/>
            <person name="Culley D."/>
            <person name="Daum C."/>
            <person name="Ezra D."/>
            <person name="Gonzalez J."/>
            <person name="Henrissat B."/>
            <person name="Kuo A."/>
            <person name="Liang C."/>
            <person name="Lipzen A."/>
            <person name="Lutzoni F."/>
            <person name="Magnuson J."/>
            <person name="Mondo S."/>
            <person name="Nolan M."/>
            <person name="Ohm R."/>
            <person name="Pangilinan J."/>
            <person name="Park H.-J."/>
            <person name="Ramirez L."/>
            <person name="Alfaro M."/>
            <person name="Sun H."/>
            <person name="Tritt A."/>
            <person name="Yoshinaga Y."/>
            <person name="Zwiers L.-H."/>
            <person name="Turgeon B."/>
            <person name="Goodwin S."/>
            <person name="Spatafora J."/>
            <person name="Crous P."/>
            <person name="Grigoriev I."/>
        </authorList>
    </citation>
    <scope>NUCLEOTIDE SEQUENCE</scope>
    <source>
        <strain evidence="8">CBS 627.86</strain>
    </source>
</reference>
<accession>A0A6A5ZT74</accession>
<comment type="cofactor">
    <cofactor evidence="1">
        <name>Cu(2+)</name>
        <dbReference type="ChEBI" id="CHEBI:29036"/>
    </cofactor>
</comment>
<gene>
    <name evidence="8" type="ORF">BDV96DRAFT_213231</name>
</gene>
<protein>
    <recommendedName>
        <fullName evidence="5">AA9 family lytic polysaccharide monooxygenase</fullName>
        <ecNumber evidence="5">1.14.99.56</ecNumber>
    </recommendedName>
    <alternativeName>
        <fullName evidence="5">Endo-beta-1,4-glucanase</fullName>
    </alternativeName>
    <alternativeName>
        <fullName evidence="5">Glycosyl hydrolase 61 family protein</fullName>
    </alternativeName>
</protein>
<evidence type="ECO:0000313" key="9">
    <source>
        <dbReference type="Proteomes" id="UP000799770"/>
    </source>
</evidence>
<evidence type="ECO:0000256" key="5">
    <source>
        <dbReference type="RuleBase" id="RU368122"/>
    </source>
</evidence>
<dbReference type="EMBL" id="ML977312">
    <property type="protein sequence ID" value="KAF2121451.1"/>
    <property type="molecule type" value="Genomic_DNA"/>
</dbReference>
<comment type="domain">
    <text evidence="5">Has a modular structure: an endo-beta-1,4-glucanase catalytic module at the N-terminus, a linker rich in serines and threonines, and a C-terminal carbohydrate-binding module (CBM).</text>
</comment>
<dbReference type="OrthoDB" id="5985073at2759"/>
<keyword evidence="5" id="KW-0119">Carbohydrate metabolism</keyword>
<feature type="chain" id="PRO_5025376838" description="AA9 family lytic polysaccharide monooxygenase" evidence="6">
    <location>
        <begin position="19"/>
        <end position="477"/>
    </location>
</feature>
<keyword evidence="5" id="KW-0136">Cellulose degradation</keyword>
<sequence length="477" mass="50013">MKTQALLAALAAVPGSLAHTVFTDFYVNGVAQGDGVAMRMPKSGDTASYPIENLASNDMACNVDGETGVSRVQTVSDGATVSFEFRSWPNDPTKERLDTGHKGPCAVYLKKVDSAVDDAGHGDGWFKIHDDGYNADEGKWCTDKLIANNGLYSVVLPKGLKGGYYLARPEILALHNAAQGDPQFYAGCAQIFLESSGDLVPESTVSIPGYVKAGGESVSFNIYNRDNAEYPVPGPAVAKLSSSSSAAGADLSAQTTQSEGKKPSGVICENGNWFGYEVPDYSNEAGCWASGQKCWDQATTCWDTAPVTGGAGCELWQSKCQAINDACTAKDWTGPPNKGKVLTPKAETIDVGLVLPTSGGGVENSTPKTSSAAAVKSSAAVYTTTSAAAAVKTSAAGGEQKPVETSEGGYEAVVPTPAESPKTTYKQATTEAPEPTKLVCPDGYVCVTSTTTVVETEVVYSTVYGDMKRRSLMNRRR</sequence>
<keyword evidence="8" id="KW-0378">Hydrolase</keyword>
<feature type="domain" description="Auxiliary Activity family 9 catalytic" evidence="7">
    <location>
        <begin position="19"/>
        <end position="227"/>
    </location>
</feature>
<keyword evidence="6" id="KW-0732">Signal</keyword>
<proteinExistence type="predicted"/>
<dbReference type="GO" id="GO:0030248">
    <property type="term" value="F:cellulose binding"/>
    <property type="evidence" value="ECO:0007669"/>
    <property type="project" value="UniProtKB-UniRule"/>
</dbReference>
<keyword evidence="4 5" id="KW-1015">Disulfide bond</keyword>
<keyword evidence="5" id="KW-0624">Polysaccharide degradation</keyword>
<comment type="catalytic activity">
    <reaction evidence="5">
        <text>[(1-&gt;4)-beta-D-glucosyl]n+m + reduced acceptor + O2 = 4-dehydro-beta-D-glucosyl-[(1-&gt;4)-beta-D-glucosyl]n-1 + [(1-&gt;4)-beta-D-glucosyl]m + acceptor + H2O.</text>
        <dbReference type="EC" id="1.14.99.56"/>
    </reaction>
</comment>
<dbReference type="PANTHER" id="PTHR33353">
    <property type="entry name" value="PUTATIVE (AFU_ORTHOLOGUE AFUA_1G12560)-RELATED"/>
    <property type="match status" value="1"/>
</dbReference>
<evidence type="ECO:0000256" key="1">
    <source>
        <dbReference type="ARBA" id="ARBA00001973"/>
    </source>
</evidence>
<evidence type="ECO:0000256" key="3">
    <source>
        <dbReference type="ARBA" id="ARBA00022525"/>
    </source>
</evidence>
<comment type="subcellular location">
    <subcellularLocation>
        <location evidence="2 5">Secreted</location>
    </subcellularLocation>
</comment>
<dbReference type="AlphaFoldDB" id="A0A6A5ZT74"/>
<keyword evidence="9" id="KW-1185">Reference proteome</keyword>
<feature type="signal peptide" evidence="6">
    <location>
        <begin position="1"/>
        <end position="18"/>
    </location>
</feature>
<evidence type="ECO:0000256" key="6">
    <source>
        <dbReference type="SAM" id="SignalP"/>
    </source>
</evidence>
<dbReference type="GO" id="GO:0030245">
    <property type="term" value="P:cellulose catabolic process"/>
    <property type="evidence" value="ECO:0007669"/>
    <property type="project" value="UniProtKB-UniRule"/>
</dbReference>
<dbReference type="Pfam" id="PF03443">
    <property type="entry name" value="AA9"/>
    <property type="match status" value="1"/>
</dbReference>
<evidence type="ECO:0000256" key="4">
    <source>
        <dbReference type="ARBA" id="ARBA00023157"/>
    </source>
</evidence>
<dbReference type="CDD" id="cd21175">
    <property type="entry name" value="LPMO_AA9"/>
    <property type="match status" value="1"/>
</dbReference>
<evidence type="ECO:0000256" key="2">
    <source>
        <dbReference type="ARBA" id="ARBA00004613"/>
    </source>
</evidence>
<dbReference type="PANTHER" id="PTHR33353:SF32">
    <property type="entry name" value="ENDO-BETA-1,4-GLUCANASE D"/>
    <property type="match status" value="1"/>
</dbReference>
<dbReference type="Gene3D" id="2.70.50.70">
    <property type="match status" value="1"/>
</dbReference>
<organism evidence="8 9">
    <name type="scientific">Lophiotrema nucula</name>
    <dbReference type="NCBI Taxonomy" id="690887"/>
    <lineage>
        <taxon>Eukaryota</taxon>
        <taxon>Fungi</taxon>
        <taxon>Dikarya</taxon>
        <taxon>Ascomycota</taxon>
        <taxon>Pezizomycotina</taxon>
        <taxon>Dothideomycetes</taxon>
        <taxon>Pleosporomycetidae</taxon>
        <taxon>Pleosporales</taxon>
        <taxon>Lophiotremataceae</taxon>
        <taxon>Lophiotrema</taxon>
    </lineage>
</organism>
<dbReference type="GO" id="GO:0008810">
    <property type="term" value="F:cellulase activity"/>
    <property type="evidence" value="ECO:0007669"/>
    <property type="project" value="UniProtKB-UniRule"/>
</dbReference>
<evidence type="ECO:0000259" key="7">
    <source>
        <dbReference type="Pfam" id="PF03443"/>
    </source>
</evidence>
<keyword evidence="3 5" id="KW-0964">Secreted</keyword>